<organism evidence="5">
    <name type="scientific">uncultured Nocardioidaceae bacterium</name>
    <dbReference type="NCBI Taxonomy" id="253824"/>
    <lineage>
        <taxon>Bacteria</taxon>
        <taxon>Bacillati</taxon>
        <taxon>Actinomycetota</taxon>
        <taxon>Actinomycetes</taxon>
        <taxon>Propionibacteriales</taxon>
        <taxon>Nocardioidaceae</taxon>
        <taxon>environmental samples</taxon>
    </lineage>
</organism>
<dbReference type="PRINTS" id="PR00502">
    <property type="entry name" value="NUDIXFAMILY"/>
</dbReference>
<dbReference type="InterPro" id="IPR020476">
    <property type="entry name" value="Nudix_hydrolase"/>
</dbReference>
<dbReference type="GO" id="GO:0016787">
    <property type="term" value="F:hydrolase activity"/>
    <property type="evidence" value="ECO:0007669"/>
    <property type="project" value="UniProtKB-KW"/>
</dbReference>
<reference evidence="5" key="1">
    <citation type="submission" date="2020-02" db="EMBL/GenBank/DDBJ databases">
        <authorList>
            <person name="Meier V. D."/>
        </authorList>
    </citation>
    <scope>NUCLEOTIDE SEQUENCE</scope>
    <source>
        <strain evidence="5">AVDCRST_MAG34</strain>
    </source>
</reference>
<evidence type="ECO:0000256" key="1">
    <source>
        <dbReference type="ARBA" id="ARBA00005582"/>
    </source>
</evidence>
<keyword evidence="2 3" id="KW-0378">Hydrolase</keyword>
<accession>A0A6J4LY74</accession>
<dbReference type="InterPro" id="IPR020084">
    <property type="entry name" value="NUDIX_hydrolase_CS"/>
</dbReference>
<evidence type="ECO:0000313" key="5">
    <source>
        <dbReference type="EMBL" id="CAA9345083.1"/>
    </source>
</evidence>
<name>A0A6J4LY74_9ACTN</name>
<dbReference type="Pfam" id="PF00293">
    <property type="entry name" value="NUDIX"/>
    <property type="match status" value="1"/>
</dbReference>
<feature type="domain" description="Nudix hydrolase" evidence="4">
    <location>
        <begin position="1"/>
        <end position="123"/>
    </location>
</feature>
<dbReference type="SUPFAM" id="SSF55811">
    <property type="entry name" value="Nudix"/>
    <property type="match status" value="1"/>
</dbReference>
<proteinExistence type="inferred from homology"/>
<dbReference type="EMBL" id="CADCUI010000026">
    <property type="protein sequence ID" value="CAA9345083.1"/>
    <property type="molecule type" value="Genomic_DNA"/>
</dbReference>
<dbReference type="AlphaFoldDB" id="A0A6J4LY74"/>
<dbReference type="InterPro" id="IPR000086">
    <property type="entry name" value="NUDIX_hydrolase_dom"/>
</dbReference>
<evidence type="ECO:0000259" key="4">
    <source>
        <dbReference type="PROSITE" id="PS51462"/>
    </source>
</evidence>
<evidence type="ECO:0000256" key="2">
    <source>
        <dbReference type="ARBA" id="ARBA00022801"/>
    </source>
</evidence>
<gene>
    <name evidence="5" type="ORF">AVDCRST_MAG34-1193</name>
</gene>
<dbReference type="PROSITE" id="PS00893">
    <property type="entry name" value="NUDIX_BOX"/>
    <property type="match status" value="1"/>
</dbReference>
<protein>
    <recommendedName>
        <fullName evidence="4">Nudix hydrolase domain-containing protein</fullName>
    </recommendedName>
</protein>
<dbReference type="CDD" id="cd04673">
    <property type="entry name" value="NUDIX_ADPRase"/>
    <property type="match status" value="1"/>
</dbReference>
<dbReference type="InterPro" id="IPR015797">
    <property type="entry name" value="NUDIX_hydrolase-like_dom_sf"/>
</dbReference>
<dbReference type="Gene3D" id="3.90.79.10">
    <property type="entry name" value="Nucleoside Triphosphate Pyrophosphohydrolase"/>
    <property type="match status" value="1"/>
</dbReference>
<dbReference type="PANTHER" id="PTHR43736">
    <property type="entry name" value="ADP-RIBOSE PYROPHOSPHATASE"/>
    <property type="match status" value="1"/>
</dbReference>
<sequence length="126" mass="13385">MVHDDDHRLLLVRRGRPPGRGLWSVPGGRVEPGESPTQAVVREVLEETGLVVVPTGLAGVVERPAPGGTYVIEDYVAAPAPDADASAVRAGDDADEVGWFSLAEVTALPCVDGLREALAEWRLLPR</sequence>
<evidence type="ECO:0000256" key="3">
    <source>
        <dbReference type="RuleBase" id="RU003476"/>
    </source>
</evidence>
<dbReference type="PROSITE" id="PS51462">
    <property type="entry name" value="NUDIX"/>
    <property type="match status" value="1"/>
</dbReference>
<dbReference type="PANTHER" id="PTHR43736:SF1">
    <property type="entry name" value="DIHYDRONEOPTERIN TRIPHOSPHATE DIPHOSPHATASE"/>
    <property type="match status" value="1"/>
</dbReference>
<comment type="similarity">
    <text evidence="1 3">Belongs to the Nudix hydrolase family.</text>
</comment>